<dbReference type="Proteomes" id="UP000231962">
    <property type="component" value="Unassembled WGS sequence"/>
</dbReference>
<dbReference type="EMBL" id="NPDZ01000013">
    <property type="protein sequence ID" value="PJZ72082.1"/>
    <property type="molecule type" value="Genomic_DNA"/>
</dbReference>
<proteinExistence type="inferred from homology"/>
<dbReference type="SUPFAM" id="SSF53448">
    <property type="entry name" value="Nucleotide-diphospho-sugar transferases"/>
    <property type="match status" value="1"/>
</dbReference>
<protein>
    <submittedName>
        <fullName evidence="4">Glycosyl transferase</fullName>
    </submittedName>
</protein>
<dbReference type="Pfam" id="PF00535">
    <property type="entry name" value="Glycos_transf_2"/>
    <property type="match status" value="1"/>
</dbReference>
<organism evidence="4 6">
    <name type="scientific">Leptospira perolatii</name>
    <dbReference type="NCBI Taxonomy" id="2023191"/>
    <lineage>
        <taxon>Bacteria</taxon>
        <taxon>Pseudomonadati</taxon>
        <taxon>Spirochaetota</taxon>
        <taxon>Spirochaetia</taxon>
        <taxon>Leptospirales</taxon>
        <taxon>Leptospiraceae</taxon>
        <taxon>Leptospira</taxon>
    </lineage>
</organism>
<dbReference type="Proteomes" id="UP000231990">
    <property type="component" value="Unassembled WGS sequence"/>
</dbReference>
<dbReference type="GO" id="GO:0016740">
    <property type="term" value="F:transferase activity"/>
    <property type="evidence" value="ECO:0007669"/>
    <property type="project" value="UniProtKB-KW"/>
</dbReference>
<dbReference type="PANTHER" id="PTHR43630:SF2">
    <property type="entry name" value="GLYCOSYLTRANSFERASE"/>
    <property type="match status" value="1"/>
</dbReference>
<evidence type="ECO:0000313" key="5">
    <source>
        <dbReference type="Proteomes" id="UP000231962"/>
    </source>
</evidence>
<evidence type="ECO:0000313" key="4">
    <source>
        <dbReference type="EMBL" id="PJZ72082.1"/>
    </source>
</evidence>
<comment type="caution">
    <text evidence="4">The sequence shown here is derived from an EMBL/GenBank/DDBJ whole genome shotgun (WGS) entry which is preliminary data.</text>
</comment>
<dbReference type="OrthoDB" id="9815923at2"/>
<evidence type="ECO:0000313" key="6">
    <source>
        <dbReference type="Proteomes" id="UP000231990"/>
    </source>
</evidence>
<evidence type="ECO:0000259" key="2">
    <source>
        <dbReference type="Pfam" id="PF00535"/>
    </source>
</evidence>
<feature type="domain" description="Glycosyltransferase 2-like" evidence="2">
    <location>
        <begin position="36"/>
        <end position="159"/>
    </location>
</feature>
<evidence type="ECO:0000256" key="1">
    <source>
        <dbReference type="ARBA" id="ARBA00038494"/>
    </source>
</evidence>
<keyword evidence="5" id="KW-1185">Reference proteome</keyword>
<keyword evidence="4" id="KW-0808">Transferase</keyword>
<gene>
    <name evidence="3" type="ORF">CH360_17475</name>
    <name evidence="4" type="ORF">CH373_15905</name>
</gene>
<dbReference type="RefSeq" id="WP_100715393.1">
    <property type="nucleotide sequence ID" value="NZ_NPDY01000030.1"/>
</dbReference>
<dbReference type="PANTHER" id="PTHR43630">
    <property type="entry name" value="POLY-BETA-1,6-N-ACETYL-D-GLUCOSAMINE SYNTHASE"/>
    <property type="match status" value="1"/>
</dbReference>
<sequence>MSVDSSKKQKKLVKGKKAKVANFSRTNQDRFLKKLSVAIITYNEEKNIGDCIRSCRDIADEIVVLDSLSTDSTKEICTSFPEVVFASQKFRGHVEQKNDAIRLCKNEWILSLDADERLSEELNESLRKFLESSASGNVDGFKVARLTFHMGRFIRFSGWYPQRKYRIFRKSKASWAGENPHDYLVVNGSGKKMAGDILHYSFQDLSQQVDTINKFSSIVAWTRSRKGKRFSVLRTIHKPIGKFIEIYFFKLGFLDGFPGFAIAVSSAYSTFLKEAKVYELGKGLIDKPSNVREDYGS</sequence>
<dbReference type="InterPro" id="IPR001173">
    <property type="entry name" value="Glyco_trans_2-like"/>
</dbReference>
<name>A0A2M9ZJ82_9LEPT</name>
<evidence type="ECO:0000313" key="3">
    <source>
        <dbReference type="EMBL" id="PJZ68187.1"/>
    </source>
</evidence>
<dbReference type="InterPro" id="IPR029044">
    <property type="entry name" value="Nucleotide-diphossugar_trans"/>
</dbReference>
<accession>A0A2M9ZJ82</accession>
<dbReference type="AlphaFoldDB" id="A0A2M9ZJ82"/>
<dbReference type="Gene3D" id="3.90.550.10">
    <property type="entry name" value="Spore Coat Polysaccharide Biosynthesis Protein SpsA, Chain A"/>
    <property type="match status" value="1"/>
</dbReference>
<reference evidence="5 6" key="1">
    <citation type="submission" date="2017-07" db="EMBL/GenBank/DDBJ databases">
        <title>Leptospira spp. isolated from tropical soils.</title>
        <authorList>
            <person name="Thibeaux R."/>
            <person name="Iraola G."/>
            <person name="Ferres I."/>
            <person name="Bierque E."/>
            <person name="Girault D."/>
            <person name="Soupe-Gilbert M.-E."/>
            <person name="Picardeau M."/>
            <person name="Goarant C."/>
        </authorList>
    </citation>
    <scope>NUCLEOTIDE SEQUENCE [LARGE SCALE GENOMIC DNA]</scope>
    <source>
        <strain evidence="4 6">FH1-B-B1</strain>
        <strain evidence="3 5">FH1-B-C1</strain>
    </source>
</reference>
<comment type="similarity">
    <text evidence="1">Belongs to the glycosyltransferase 2 family. WaaE/KdtX subfamily.</text>
</comment>
<dbReference type="EMBL" id="NPDY01000030">
    <property type="protein sequence ID" value="PJZ68187.1"/>
    <property type="molecule type" value="Genomic_DNA"/>
</dbReference>
<dbReference type="CDD" id="cd02511">
    <property type="entry name" value="Beta4Glucosyltransferase"/>
    <property type="match status" value="1"/>
</dbReference>